<sequence>MEPSRESLLPGTFGEAALRGARARCPRCGEGSLFRKWLKPRDNCPVCTLDLTHQSADDFPAYIAIIVTGHLLAPLVIAMVRDWDMGPAAIFSVLIPLALAMMLGMLQPAKGAVVAAQWWFGLNGFRRERVALEPAAPEEHTPEEYEDNPRA</sequence>
<keyword evidence="1" id="KW-0812">Transmembrane</keyword>
<evidence type="ECO:0000313" key="2">
    <source>
        <dbReference type="EMBL" id="MBH0112196.1"/>
    </source>
</evidence>
<keyword evidence="1" id="KW-0472">Membrane</keyword>
<proteinExistence type="predicted"/>
<feature type="transmembrane region" description="Helical" evidence="1">
    <location>
        <begin position="87"/>
        <end position="106"/>
    </location>
</feature>
<reference evidence="2" key="1">
    <citation type="submission" date="2020-11" db="EMBL/GenBank/DDBJ databases">
        <title>Novosphingobium aureum sp. nov., a marine bacterium isolated from sediment of a salt flat.</title>
        <authorList>
            <person name="Yoo Y."/>
            <person name="Kim J.-J."/>
        </authorList>
    </citation>
    <scope>NUCLEOTIDE SEQUENCE</scope>
    <source>
        <strain evidence="2">YJ-S2-02</strain>
    </source>
</reference>
<gene>
    <name evidence="2" type="ORF">I5E68_04410</name>
</gene>
<protein>
    <submittedName>
        <fullName evidence="2">DUF983 domain-containing protein</fullName>
    </submittedName>
</protein>
<keyword evidence="1" id="KW-1133">Transmembrane helix</keyword>
<organism evidence="2 3">
    <name type="scientific">Novosphingobium aureum</name>
    <dbReference type="NCBI Taxonomy" id="2792964"/>
    <lineage>
        <taxon>Bacteria</taxon>
        <taxon>Pseudomonadati</taxon>
        <taxon>Pseudomonadota</taxon>
        <taxon>Alphaproteobacteria</taxon>
        <taxon>Sphingomonadales</taxon>
        <taxon>Sphingomonadaceae</taxon>
        <taxon>Novosphingobium</taxon>
    </lineage>
</organism>
<dbReference type="Proteomes" id="UP000617634">
    <property type="component" value="Unassembled WGS sequence"/>
</dbReference>
<dbReference type="EMBL" id="JADZGI010000001">
    <property type="protein sequence ID" value="MBH0112196.1"/>
    <property type="molecule type" value="Genomic_DNA"/>
</dbReference>
<dbReference type="RefSeq" id="WP_197161120.1">
    <property type="nucleotide sequence ID" value="NZ_JADZGI010000001.1"/>
</dbReference>
<feature type="transmembrane region" description="Helical" evidence="1">
    <location>
        <begin position="59"/>
        <end position="80"/>
    </location>
</feature>
<accession>A0A931MKP1</accession>
<name>A0A931MKP1_9SPHN</name>
<keyword evidence="3" id="KW-1185">Reference proteome</keyword>
<evidence type="ECO:0000313" key="3">
    <source>
        <dbReference type="Proteomes" id="UP000617634"/>
    </source>
</evidence>
<dbReference type="AlphaFoldDB" id="A0A931MKP1"/>
<dbReference type="InterPro" id="IPR009325">
    <property type="entry name" value="DUF983"/>
</dbReference>
<comment type="caution">
    <text evidence="2">The sequence shown here is derived from an EMBL/GenBank/DDBJ whole genome shotgun (WGS) entry which is preliminary data.</text>
</comment>
<evidence type="ECO:0000256" key="1">
    <source>
        <dbReference type="SAM" id="Phobius"/>
    </source>
</evidence>
<dbReference type="Pfam" id="PF06170">
    <property type="entry name" value="DUF983"/>
    <property type="match status" value="1"/>
</dbReference>